<dbReference type="Pfam" id="PF00225">
    <property type="entry name" value="Kinesin"/>
    <property type="match status" value="1"/>
</dbReference>
<reference evidence="11 12" key="1">
    <citation type="submission" date="2020-12" db="EMBL/GenBank/DDBJ databases">
        <title>Effect of drift, selection, and recombination on the evolution of hybrid genomes in Candida yeast pathogens.</title>
        <authorList>
            <person name="Mixao V."/>
            <person name="Ksiezopolska E."/>
            <person name="Saus E."/>
            <person name="Boekhout T."/>
            <person name="Gacser A."/>
            <person name="Gabaldon T."/>
        </authorList>
    </citation>
    <scope>NUCLEOTIDE SEQUENCE [LARGE SCALE GENOMIC DNA]</scope>
    <source>
        <strain evidence="11 12">BP57</strain>
    </source>
</reference>
<dbReference type="InterPro" id="IPR019821">
    <property type="entry name" value="Kinesin_motor_CS"/>
</dbReference>
<comment type="caution">
    <text evidence="11">The sequence shown here is derived from an EMBL/GenBank/DDBJ whole genome shotgun (WGS) entry which is preliminary data.</text>
</comment>
<name>A0A8H7ZIF2_9ASCO</name>
<dbReference type="GO" id="GO:0005874">
    <property type="term" value="C:microtubule"/>
    <property type="evidence" value="ECO:0007669"/>
    <property type="project" value="UniProtKB-KW"/>
</dbReference>
<keyword evidence="2 6" id="KW-0547">Nucleotide-binding</keyword>
<keyword evidence="12" id="KW-1185">Reference proteome</keyword>
<gene>
    <name evidence="11" type="ORF">I9W82_003004</name>
</gene>
<evidence type="ECO:0000256" key="4">
    <source>
        <dbReference type="ARBA" id="ARBA00023054"/>
    </source>
</evidence>
<evidence type="ECO:0000256" key="1">
    <source>
        <dbReference type="ARBA" id="ARBA00022701"/>
    </source>
</evidence>
<dbReference type="PANTHER" id="PTHR47968:SF36">
    <property type="entry name" value="KINESIN HEAVY CHAIN ISOFORM X1"/>
    <property type="match status" value="1"/>
</dbReference>
<dbReference type="PANTHER" id="PTHR47968">
    <property type="entry name" value="CENTROMERE PROTEIN E"/>
    <property type="match status" value="1"/>
</dbReference>
<dbReference type="EMBL" id="JAEOAQ010000003">
    <property type="protein sequence ID" value="KAG5419237.1"/>
    <property type="molecule type" value="Genomic_DNA"/>
</dbReference>
<evidence type="ECO:0000256" key="8">
    <source>
        <dbReference type="SAM" id="Coils"/>
    </source>
</evidence>
<dbReference type="Proteomes" id="UP000669133">
    <property type="component" value="Unassembled WGS sequence"/>
</dbReference>
<evidence type="ECO:0000313" key="11">
    <source>
        <dbReference type="EMBL" id="KAG5419237.1"/>
    </source>
</evidence>
<dbReference type="SUPFAM" id="SSF52540">
    <property type="entry name" value="P-loop containing nucleoside triphosphate hydrolases"/>
    <property type="match status" value="1"/>
</dbReference>
<dbReference type="InterPro" id="IPR027640">
    <property type="entry name" value="Kinesin-like_fam"/>
</dbReference>
<feature type="binding site" evidence="6">
    <location>
        <begin position="169"/>
        <end position="176"/>
    </location>
    <ligand>
        <name>ATP</name>
        <dbReference type="ChEBI" id="CHEBI:30616"/>
    </ligand>
</feature>
<dbReference type="RefSeq" id="XP_067548353.1">
    <property type="nucleotide sequence ID" value="XM_067691923.1"/>
</dbReference>
<feature type="region of interest" description="Disordered" evidence="9">
    <location>
        <begin position="1"/>
        <end position="82"/>
    </location>
</feature>
<feature type="coiled-coil region" evidence="8">
    <location>
        <begin position="573"/>
        <end position="600"/>
    </location>
</feature>
<dbReference type="PROSITE" id="PS50067">
    <property type="entry name" value="KINESIN_MOTOR_2"/>
    <property type="match status" value="1"/>
</dbReference>
<organism evidence="11 12">
    <name type="scientific">Candida metapsilosis</name>
    <dbReference type="NCBI Taxonomy" id="273372"/>
    <lineage>
        <taxon>Eukaryota</taxon>
        <taxon>Fungi</taxon>
        <taxon>Dikarya</taxon>
        <taxon>Ascomycota</taxon>
        <taxon>Saccharomycotina</taxon>
        <taxon>Pichiomycetes</taxon>
        <taxon>Debaryomycetaceae</taxon>
        <taxon>Candida/Lodderomyces clade</taxon>
        <taxon>Candida</taxon>
    </lineage>
</organism>
<dbReference type="GeneID" id="93651633"/>
<keyword evidence="3 6" id="KW-0067">ATP-binding</keyword>
<feature type="compositionally biased region" description="Polar residues" evidence="9">
    <location>
        <begin position="66"/>
        <end position="82"/>
    </location>
</feature>
<feature type="compositionally biased region" description="Low complexity" evidence="9">
    <location>
        <begin position="11"/>
        <end position="39"/>
    </location>
</feature>
<dbReference type="GO" id="GO:0008017">
    <property type="term" value="F:microtubule binding"/>
    <property type="evidence" value="ECO:0007669"/>
    <property type="project" value="InterPro"/>
</dbReference>
<evidence type="ECO:0000256" key="6">
    <source>
        <dbReference type="PROSITE-ProRule" id="PRU00283"/>
    </source>
</evidence>
<keyword evidence="1 7" id="KW-0493">Microtubule</keyword>
<dbReference type="PRINTS" id="PR00380">
    <property type="entry name" value="KINESINHEAVY"/>
</dbReference>
<proteinExistence type="inferred from homology"/>
<dbReference type="InterPro" id="IPR001752">
    <property type="entry name" value="Kinesin_motor_dom"/>
</dbReference>
<evidence type="ECO:0000256" key="3">
    <source>
        <dbReference type="ARBA" id="ARBA00022840"/>
    </source>
</evidence>
<dbReference type="GO" id="GO:0005524">
    <property type="term" value="F:ATP binding"/>
    <property type="evidence" value="ECO:0007669"/>
    <property type="project" value="UniProtKB-UniRule"/>
</dbReference>
<dbReference type="InterPro" id="IPR027417">
    <property type="entry name" value="P-loop_NTPase"/>
</dbReference>
<comment type="similarity">
    <text evidence="6 7">Belongs to the TRAFAC class myosin-kinesin ATPase superfamily. Kinesin family.</text>
</comment>
<keyword evidence="5 6" id="KW-0505">Motor protein</keyword>
<evidence type="ECO:0000256" key="5">
    <source>
        <dbReference type="ARBA" id="ARBA00023175"/>
    </source>
</evidence>
<evidence type="ECO:0000313" key="12">
    <source>
        <dbReference type="Proteomes" id="UP000669133"/>
    </source>
</evidence>
<dbReference type="Gene3D" id="3.40.850.10">
    <property type="entry name" value="Kinesin motor domain"/>
    <property type="match status" value="1"/>
</dbReference>
<dbReference type="PROSITE" id="PS00411">
    <property type="entry name" value="KINESIN_MOTOR_1"/>
    <property type="match status" value="1"/>
</dbReference>
<dbReference type="GO" id="GO:0007018">
    <property type="term" value="P:microtubule-based movement"/>
    <property type="evidence" value="ECO:0007669"/>
    <property type="project" value="InterPro"/>
</dbReference>
<protein>
    <recommendedName>
        <fullName evidence="7">Kinesin-like protein</fullName>
    </recommendedName>
</protein>
<dbReference type="GO" id="GO:0003777">
    <property type="term" value="F:microtubule motor activity"/>
    <property type="evidence" value="ECO:0007669"/>
    <property type="project" value="InterPro"/>
</dbReference>
<evidence type="ECO:0000256" key="9">
    <source>
        <dbReference type="SAM" id="MobiDB-lite"/>
    </source>
</evidence>
<dbReference type="AlphaFoldDB" id="A0A8H7ZIF2"/>
<feature type="domain" description="Kinesin motor" evidence="10">
    <location>
        <begin position="89"/>
        <end position="421"/>
    </location>
</feature>
<accession>A0A8H7ZIF2</accession>
<dbReference type="InterPro" id="IPR036961">
    <property type="entry name" value="Kinesin_motor_dom_sf"/>
</dbReference>
<evidence type="ECO:0000256" key="7">
    <source>
        <dbReference type="RuleBase" id="RU000394"/>
    </source>
</evidence>
<feature type="compositionally biased region" description="Polar residues" evidence="9">
    <location>
        <begin position="46"/>
        <end position="59"/>
    </location>
</feature>
<evidence type="ECO:0000259" key="10">
    <source>
        <dbReference type="PROSITE" id="PS50067"/>
    </source>
</evidence>
<dbReference type="SMART" id="SM00129">
    <property type="entry name" value="KISc"/>
    <property type="match status" value="1"/>
</dbReference>
<sequence>MSYKTPMRTRSSLGNSSSASVSSLSTPTRPSSARSTFRPPSRPTMIRSSSPVMSYQQPRSRPGSALGTSRPGTPVNSGNYCRQEPYTGTITVSIRPNPESFTQGAQQNWHINTYNNSISHANGSSFVFDNVFENDVYSNTNYQVYLKVCKPIVEKFLDEGYNGTVFAYGMTGSGKTYSMKGNDEESGFVEMAVNDLFEKLSSMGQVVTHQINVSYLEIYNERIIDLLNAGNSSATTSNDLKIRDDPEFGVKVIGLTTPVVTSREQLLSLVKKGDLNRKTSATDFNARSSRSHSILQIRLKIVNDLTSCETTSTLTLCDLAGSERASSSLERRKEGSYINKSLLALSNVINKLSASSHGVVDHHISYRDSKLTRLLQPALSGKSLVSILCTIHMGCGNNATAQQAVSETYKTLRFAARAKDIVINVEKNVGRGIELSDPETTKLIQELNHTIEQQRHELLMLKANGYTESSAVDGSMPDNALKAENKVLMEKINHLTRLTDLQKTETVIVKDSALNDIISSGADNAQLYVANIEELYKRITHERSEYDNYIAHLESQLKLAYTKNTNHSTANSNNDLMDVLKEQEEEIIQLKEAIKDKDHIIKSFSKTSRLRKLVESNSRANVSITNSNYVAMDHDYKLSMGLHSQDSDVSMDKENDVGTFDLSIGAKKARAGFDLMQTL</sequence>
<evidence type="ECO:0000256" key="2">
    <source>
        <dbReference type="ARBA" id="ARBA00022741"/>
    </source>
</evidence>
<keyword evidence="4 8" id="KW-0175">Coiled coil</keyword>
<dbReference type="OrthoDB" id="3176171at2759"/>